<dbReference type="Pfam" id="PF08914">
    <property type="entry name" value="Myb_Rap1"/>
    <property type="match status" value="1"/>
</dbReference>
<evidence type="ECO:0000256" key="11">
    <source>
        <dbReference type="SAM" id="MobiDB-lite"/>
    </source>
</evidence>
<dbReference type="PANTHER" id="PTHR16466:SF6">
    <property type="entry name" value="TELOMERIC REPEAT-BINDING FACTOR 2-INTERACTING PROTEIN 1"/>
    <property type="match status" value="1"/>
</dbReference>
<comment type="subunit">
    <text evidence="10">Homodimer.</text>
</comment>
<dbReference type="GO" id="GO:0042162">
    <property type="term" value="F:telomeric DNA binding"/>
    <property type="evidence" value="ECO:0007669"/>
    <property type="project" value="TreeGrafter"/>
</dbReference>
<dbReference type="Proteomes" id="UP000594262">
    <property type="component" value="Unplaced"/>
</dbReference>
<feature type="compositionally biased region" description="Polar residues" evidence="11">
    <location>
        <begin position="288"/>
        <end position="303"/>
    </location>
</feature>
<feature type="compositionally biased region" description="Polar residues" evidence="11">
    <location>
        <begin position="408"/>
        <end position="425"/>
    </location>
</feature>
<feature type="compositionally biased region" description="Low complexity" evidence="11">
    <location>
        <begin position="379"/>
        <end position="395"/>
    </location>
</feature>
<evidence type="ECO:0000256" key="1">
    <source>
        <dbReference type="ARBA" id="ARBA00010467"/>
    </source>
</evidence>
<keyword evidence="3 10" id="KW-0158">Chromosome</keyword>
<feature type="compositionally biased region" description="Acidic residues" evidence="11">
    <location>
        <begin position="265"/>
        <end position="285"/>
    </location>
</feature>
<dbReference type="AlphaFoldDB" id="A0A7M5WWG8"/>
<feature type="compositionally biased region" description="Low complexity" evidence="11">
    <location>
        <begin position="309"/>
        <end position="351"/>
    </location>
</feature>
<comment type="similarity">
    <text evidence="1 10">Belongs to the RAP1 family.</text>
</comment>
<name>A0A7M5WWG8_9CNID</name>
<dbReference type="FunFam" id="1.10.10.60:FF:000246">
    <property type="entry name" value="Telomeric repeat-binding factor 2-interacting protein 1"/>
    <property type="match status" value="1"/>
</dbReference>
<dbReference type="GO" id="GO:0031848">
    <property type="term" value="P:protection from non-homologous end joining at telomere"/>
    <property type="evidence" value="ECO:0007669"/>
    <property type="project" value="TreeGrafter"/>
</dbReference>
<sequence>KKKLKMSDKTVNKLFDGLVFRMQPGPNKAMIKKLILDNGGRFCRAGEKVEHINLTDVKNGQSGIHTDFIQLSIERKTLQHIETYDLSRPANSSSKMKVDKNLFGKARQAYTKEEDEAIIEYVTSHQTEYGSDGSTGGNLIWKQMEEKKITSHTWQSMKSRFHSHLEHRVTHRPTIITRSSDSPIDLVKAPPPLKPKKKFEEQTKKRTLKKLYSSSSVDPFDQSPRNSIDGKSIGGSSSNKSDGDGETKELEKAIKEEPSSQENLLLDEDATQSLSEDDDDDDNDNDSIIYSPSNTLQPILTSTCDKENSQSTNENESQSQISQPSNSQSQNSQSCNSQSQNSQSQINQSNIVYPFPEDEDDENSFDDFDQQLVAAANGSQTSQSSSTSRLRCSQSENSQTENEIDIENLQNTSGKEAVQSQNNEVDLSPVVKKAKKKKKKRKQKKLLSPEEPHEFNIKPCTCAKQADYNEAYELMNYFDNLPEDFNWKAVREKMGL</sequence>
<keyword evidence="4 10" id="KW-0779">Telomere</keyword>
<dbReference type="SUPFAM" id="SSF46689">
    <property type="entry name" value="Homeodomain-like"/>
    <property type="match status" value="1"/>
</dbReference>
<evidence type="ECO:0000256" key="2">
    <source>
        <dbReference type="ARBA" id="ARBA00017805"/>
    </source>
</evidence>
<feature type="compositionally biased region" description="Acidic residues" evidence="11">
    <location>
        <begin position="356"/>
        <end position="369"/>
    </location>
</feature>
<feature type="compositionally biased region" description="Low complexity" evidence="11">
    <location>
        <begin position="226"/>
        <end position="240"/>
    </location>
</feature>
<evidence type="ECO:0000313" key="14">
    <source>
        <dbReference type="Proteomes" id="UP000594262"/>
    </source>
</evidence>
<dbReference type="InterPro" id="IPR009057">
    <property type="entry name" value="Homeodomain-like_sf"/>
</dbReference>
<dbReference type="CDD" id="cd11655">
    <property type="entry name" value="rap1_myb-like"/>
    <property type="match status" value="1"/>
</dbReference>
<organism evidence="13 14">
    <name type="scientific">Clytia hemisphaerica</name>
    <dbReference type="NCBI Taxonomy" id="252671"/>
    <lineage>
        <taxon>Eukaryota</taxon>
        <taxon>Metazoa</taxon>
        <taxon>Cnidaria</taxon>
        <taxon>Hydrozoa</taxon>
        <taxon>Hydroidolina</taxon>
        <taxon>Leptothecata</taxon>
        <taxon>Obeliida</taxon>
        <taxon>Clytiidae</taxon>
        <taxon>Clytia</taxon>
    </lineage>
</organism>
<evidence type="ECO:0000259" key="12">
    <source>
        <dbReference type="Pfam" id="PF08914"/>
    </source>
</evidence>
<feature type="compositionally biased region" description="Basic residues" evidence="11">
    <location>
        <begin position="432"/>
        <end position="445"/>
    </location>
</feature>
<dbReference type="GO" id="GO:0010833">
    <property type="term" value="P:telomere maintenance via telomere lengthening"/>
    <property type="evidence" value="ECO:0007669"/>
    <property type="project" value="UniProtKB-UniRule"/>
</dbReference>
<reference evidence="13" key="1">
    <citation type="submission" date="2021-01" db="UniProtKB">
        <authorList>
            <consortium name="EnsemblMetazoa"/>
        </authorList>
    </citation>
    <scope>IDENTIFICATION</scope>
</reference>
<evidence type="ECO:0000313" key="13">
    <source>
        <dbReference type="EnsemblMetazoa" id="CLYHEMP014221.2"/>
    </source>
</evidence>
<feature type="compositionally biased region" description="Basic and acidic residues" evidence="11">
    <location>
        <begin position="241"/>
        <end position="258"/>
    </location>
</feature>
<dbReference type="Gene3D" id="1.10.10.60">
    <property type="entry name" value="Homeodomain-like"/>
    <property type="match status" value="1"/>
</dbReference>
<proteinExistence type="inferred from homology"/>
<keyword evidence="7 10" id="KW-0804">Transcription</keyword>
<accession>A0A7M5WWG8</accession>
<keyword evidence="14" id="KW-1185">Reference proteome</keyword>
<evidence type="ECO:0000256" key="9">
    <source>
        <dbReference type="ARBA" id="ARBA00032471"/>
    </source>
</evidence>
<dbReference type="EnsemblMetazoa" id="CLYHEMT014221.2">
    <property type="protein sequence ID" value="CLYHEMP014221.2"/>
    <property type="gene ID" value="CLYHEMG014221"/>
</dbReference>
<evidence type="ECO:0000256" key="10">
    <source>
        <dbReference type="RuleBase" id="RU367107"/>
    </source>
</evidence>
<evidence type="ECO:0000256" key="3">
    <source>
        <dbReference type="ARBA" id="ARBA00022454"/>
    </source>
</evidence>
<dbReference type="GO" id="GO:0070187">
    <property type="term" value="C:shelterin complex"/>
    <property type="evidence" value="ECO:0007669"/>
    <property type="project" value="TreeGrafter"/>
</dbReference>
<dbReference type="OrthoDB" id="5981503at2759"/>
<dbReference type="InterPro" id="IPR015010">
    <property type="entry name" value="TERF2IP_Myb"/>
</dbReference>
<dbReference type="GO" id="GO:0006355">
    <property type="term" value="P:regulation of DNA-templated transcription"/>
    <property type="evidence" value="ECO:0007669"/>
    <property type="project" value="UniProtKB-UniRule"/>
</dbReference>
<comment type="function">
    <text evidence="10">Acts both as a regulator of telomere function and as a transcription regulator. Involved in the regulation of telomere length and protection as a component of the shelterin complex (telosome). Does not bind DNA directly: recruited to telomeric double-stranded 5'-TTAGGG-3' repeats via its interaction with terf2. Independently of its function in telomeres, also acts as a transcription regulator: recruited to extratelomeric 5'-TTAGGG-3' sites via its association with terf2 or other factors, and regulates gene expression.</text>
</comment>
<feature type="domain" description="TERF2-interacting telomeric protein 1 Myb" evidence="12">
    <location>
        <begin position="110"/>
        <end position="168"/>
    </location>
</feature>
<evidence type="ECO:0000256" key="5">
    <source>
        <dbReference type="ARBA" id="ARBA00023015"/>
    </source>
</evidence>
<dbReference type="GO" id="GO:0005654">
    <property type="term" value="C:nucleoplasm"/>
    <property type="evidence" value="ECO:0007669"/>
    <property type="project" value="UniProtKB-ARBA"/>
</dbReference>
<comment type="subcellular location">
    <subcellularLocation>
        <location evidence="10">Nucleus</location>
    </subcellularLocation>
    <subcellularLocation>
        <location evidence="10">Chromosome</location>
        <location evidence="10">Telomere</location>
    </subcellularLocation>
</comment>
<evidence type="ECO:0000256" key="8">
    <source>
        <dbReference type="ARBA" id="ARBA00023242"/>
    </source>
</evidence>
<dbReference type="InterPro" id="IPR039595">
    <property type="entry name" value="TE2IP/Rap1"/>
</dbReference>
<evidence type="ECO:0000256" key="4">
    <source>
        <dbReference type="ARBA" id="ARBA00022895"/>
    </source>
</evidence>
<keyword evidence="5 10" id="KW-0805">Transcription regulation</keyword>
<evidence type="ECO:0000256" key="7">
    <source>
        <dbReference type="ARBA" id="ARBA00023163"/>
    </source>
</evidence>
<feature type="region of interest" description="Disordered" evidence="11">
    <location>
        <begin position="165"/>
        <end position="451"/>
    </location>
</feature>
<keyword evidence="8 10" id="KW-0539">Nucleus</keyword>
<dbReference type="PANTHER" id="PTHR16466">
    <property type="entry name" value="TELOMERE REPEAT-BINDING FACTOR 2-INTERACTING PROTEIN 1"/>
    <property type="match status" value="1"/>
</dbReference>
<keyword evidence="6 10" id="KW-0010">Activator</keyword>
<protein>
    <recommendedName>
        <fullName evidence="2 10">Telomeric repeat-binding factor 2-interacting protein 1</fullName>
        <shortName evidence="10">TERF2-interacting telomeric protein 1</shortName>
    </recommendedName>
    <alternativeName>
        <fullName evidence="9 10">Repressor/activator protein 1 homolog</fullName>
    </alternativeName>
</protein>
<evidence type="ECO:0000256" key="6">
    <source>
        <dbReference type="ARBA" id="ARBA00023159"/>
    </source>
</evidence>